<dbReference type="EMBL" id="BMAT01006172">
    <property type="protein sequence ID" value="GFS07682.1"/>
    <property type="molecule type" value="Genomic_DNA"/>
</dbReference>
<organism evidence="2 3">
    <name type="scientific">Elysia marginata</name>
    <dbReference type="NCBI Taxonomy" id="1093978"/>
    <lineage>
        <taxon>Eukaryota</taxon>
        <taxon>Metazoa</taxon>
        <taxon>Spiralia</taxon>
        <taxon>Lophotrochozoa</taxon>
        <taxon>Mollusca</taxon>
        <taxon>Gastropoda</taxon>
        <taxon>Heterobranchia</taxon>
        <taxon>Euthyneura</taxon>
        <taxon>Panpulmonata</taxon>
        <taxon>Sacoglossa</taxon>
        <taxon>Placobranchoidea</taxon>
        <taxon>Plakobranchidae</taxon>
        <taxon>Elysia</taxon>
    </lineage>
</organism>
<keyword evidence="1" id="KW-1133">Transmembrane helix</keyword>
<accession>A0AAV4IBP9</accession>
<keyword evidence="1" id="KW-0812">Transmembrane</keyword>
<evidence type="ECO:0000313" key="2">
    <source>
        <dbReference type="EMBL" id="GFS07682.1"/>
    </source>
</evidence>
<sequence length="137" mass="16023">MRRKGKEEETEERPTSRPKVFVAVETGHLIEHTDMLKLVLMVCLSLAIMAMYTEAIFSSHRKEITVGGISDTAEGIDMDDGHMRINKRSILSRRGSCWCRRRICNCRVMSRLACLYCLYLRHRCYRFCNPYDRIVNT</sequence>
<keyword evidence="3" id="KW-1185">Reference proteome</keyword>
<proteinExistence type="predicted"/>
<gene>
    <name evidence="2" type="ORF">ElyMa_002995700</name>
</gene>
<dbReference type="Proteomes" id="UP000762676">
    <property type="component" value="Unassembled WGS sequence"/>
</dbReference>
<protein>
    <submittedName>
        <fullName evidence="2">Uncharacterized protein</fullName>
    </submittedName>
</protein>
<reference evidence="2 3" key="1">
    <citation type="journal article" date="2021" name="Elife">
        <title>Chloroplast acquisition without the gene transfer in kleptoplastic sea slugs, Plakobranchus ocellatus.</title>
        <authorList>
            <person name="Maeda T."/>
            <person name="Takahashi S."/>
            <person name="Yoshida T."/>
            <person name="Shimamura S."/>
            <person name="Takaki Y."/>
            <person name="Nagai Y."/>
            <person name="Toyoda A."/>
            <person name="Suzuki Y."/>
            <person name="Arimoto A."/>
            <person name="Ishii H."/>
            <person name="Satoh N."/>
            <person name="Nishiyama T."/>
            <person name="Hasebe M."/>
            <person name="Maruyama T."/>
            <person name="Minagawa J."/>
            <person name="Obokata J."/>
            <person name="Shigenobu S."/>
        </authorList>
    </citation>
    <scope>NUCLEOTIDE SEQUENCE [LARGE SCALE GENOMIC DNA]</scope>
</reference>
<dbReference type="AlphaFoldDB" id="A0AAV4IBP9"/>
<evidence type="ECO:0000313" key="3">
    <source>
        <dbReference type="Proteomes" id="UP000762676"/>
    </source>
</evidence>
<comment type="caution">
    <text evidence="2">The sequence shown here is derived from an EMBL/GenBank/DDBJ whole genome shotgun (WGS) entry which is preliminary data.</text>
</comment>
<evidence type="ECO:0000256" key="1">
    <source>
        <dbReference type="SAM" id="Phobius"/>
    </source>
</evidence>
<name>A0AAV4IBP9_9GAST</name>
<feature type="transmembrane region" description="Helical" evidence="1">
    <location>
        <begin position="35"/>
        <end position="52"/>
    </location>
</feature>
<keyword evidence="1" id="KW-0472">Membrane</keyword>